<organism evidence="2 3">
    <name type="scientific">Pseudomonas caspiana</name>
    <dbReference type="NCBI Taxonomy" id="1451454"/>
    <lineage>
        <taxon>Bacteria</taxon>
        <taxon>Pseudomonadati</taxon>
        <taxon>Pseudomonadota</taxon>
        <taxon>Gammaproteobacteria</taxon>
        <taxon>Pseudomonadales</taxon>
        <taxon>Pseudomonadaceae</taxon>
        <taxon>Pseudomonas</taxon>
    </lineage>
</organism>
<sequence>MLTPRFRFFRAFATLALLPAVLAGCSFHGTYPDATAPDAARLRFVANTENATLDYFDGEHCTGQNTGLLNNLFSRDTDRRVGMSFAPPADAKGYLEVKLAPGKEAYLRVNTLGSYSVCGASFNVIPEANAEYELTFKSIGRQCSTLLEQVKSVGGKVVRTPVMLEDKGLPACDGSGPLFPKAFAQTPLRAQLIEQIMDNATPAAMKDDPAYAKRPPVGEQKLDEMIAERKARLGFIMPDDYWTLYRANLVAFQDETISNGPKALQRYDSEYRRRLQYVNDQQLEMWAEPQDKSGRPANAAANAQYTSMLTYYLKSQRALMVEAINHHLERMAKMDEQYGVCKRFPDCWKQ</sequence>
<accession>A0A1Y3P2H1</accession>
<keyword evidence="1" id="KW-0732">Signal</keyword>
<evidence type="ECO:0008006" key="4">
    <source>
        <dbReference type="Google" id="ProtNLM"/>
    </source>
</evidence>
<proteinExistence type="predicted"/>
<feature type="signal peptide" evidence="1">
    <location>
        <begin position="1"/>
        <end position="23"/>
    </location>
</feature>
<comment type="caution">
    <text evidence="2">The sequence shown here is derived from an EMBL/GenBank/DDBJ whole genome shotgun (WGS) entry which is preliminary data.</text>
</comment>
<dbReference type="OrthoDB" id="7017945at2"/>
<dbReference type="Proteomes" id="UP000195440">
    <property type="component" value="Unassembled WGS sequence"/>
</dbReference>
<evidence type="ECO:0000313" key="2">
    <source>
        <dbReference type="EMBL" id="OUM74027.1"/>
    </source>
</evidence>
<evidence type="ECO:0000256" key="1">
    <source>
        <dbReference type="SAM" id="SignalP"/>
    </source>
</evidence>
<dbReference type="EMBL" id="LOHF01000006">
    <property type="protein sequence ID" value="OUM74027.1"/>
    <property type="molecule type" value="Genomic_DNA"/>
</dbReference>
<evidence type="ECO:0000313" key="3">
    <source>
        <dbReference type="Proteomes" id="UP000195440"/>
    </source>
</evidence>
<name>A0A1Y3P2H1_9PSED</name>
<dbReference type="RefSeq" id="WP_087266100.1">
    <property type="nucleotide sequence ID" value="NZ_JBJGBV010000019.1"/>
</dbReference>
<feature type="chain" id="PRO_5012350414" description="Lipoprotein" evidence="1">
    <location>
        <begin position="24"/>
        <end position="350"/>
    </location>
</feature>
<gene>
    <name evidence="2" type="ORF">AUC60_09370</name>
</gene>
<dbReference type="PROSITE" id="PS51257">
    <property type="entry name" value="PROKAR_LIPOPROTEIN"/>
    <property type="match status" value="1"/>
</dbReference>
<reference evidence="2 3" key="1">
    <citation type="journal article" date="2017" name="Syst. Appl. Microbiol.">
        <title>Pseudomonas caspiana sp. nov., a citrus pathogen in the Pseudomonas syringae phylogenetic group.</title>
        <authorList>
            <person name="Busquets A."/>
            <person name="Gomila M."/>
            <person name="Beiki F."/>
            <person name="Mulet M."/>
            <person name="Rahimian H."/>
            <person name="Garcia-Valdes E."/>
            <person name="Lalucat J."/>
        </authorList>
    </citation>
    <scope>NUCLEOTIDE SEQUENCE [LARGE SCALE GENOMIC DNA]</scope>
    <source>
        <strain evidence="2 3">FBF102</strain>
    </source>
</reference>
<keyword evidence="3" id="KW-1185">Reference proteome</keyword>
<protein>
    <recommendedName>
        <fullName evidence="4">Lipoprotein</fullName>
    </recommendedName>
</protein>
<dbReference type="AlphaFoldDB" id="A0A1Y3P2H1"/>